<evidence type="ECO:0000313" key="3">
    <source>
        <dbReference type="Proteomes" id="UP000709295"/>
    </source>
</evidence>
<evidence type="ECO:0008006" key="4">
    <source>
        <dbReference type="Google" id="ProtNLM"/>
    </source>
</evidence>
<reference evidence="2" key="1">
    <citation type="submission" date="2021-01" db="EMBL/GenBank/DDBJ databases">
        <title>Phytophthora aleatoria, a newly-described species from Pinus radiata is distinct from Phytophthora cactorum isolates based on comparative genomics.</title>
        <authorList>
            <person name="Mcdougal R."/>
            <person name="Panda P."/>
            <person name="Williams N."/>
            <person name="Studholme D.J."/>
        </authorList>
    </citation>
    <scope>NUCLEOTIDE SEQUENCE</scope>
    <source>
        <strain evidence="2">NZFS 4037</strain>
    </source>
</reference>
<sequence length="181" mass="20335">MSTAAHQETEGQTERVNRVLEGVLRIYSTSFKSCSSFLPMVEFALNNVEHWSAGRTPIYVNYSRHPRIPALLVVERSRSTNEISDAYSDAGPSASPDSMSTLYTSASAVLKYPREDGRGSSHIITSTLLNRVMNRTAAKTAVQGVRTRAAIRRQYRGLQLRVSPRGRHRHIPREPRRRDAP</sequence>
<proteinExistence type="predicted"/>
<keyword evidence="3" id="KW-1185">Reference proteome</keyword>
<evidence type="ECO:0000256" key="1">
    <source>
        <dbReference type="SAM" id="MobiDB-lite"/>
    </source>
</evidence>
<dbReference type="Proteomes" id="UP000709295">
    <property type="component" value="Unassembled WGS sequence"/>
</dbReference>
<organism evidence="2 3">
    <name type="scientific">Phytophthora aleatoria</name>
    <dbReference type="NCBI Taxonomy" id="2496075"/>
    <lineage>
        <taxon>Eukaryota</taxon>
        <taxon>Sar</taxon>
        <taxon>Stramenopiles</taxon>
        <taxon>Oomycota</taxon>
        <taxon>Peronosporomycetes</taxon>
        <taxon>Peronosporales</taxon>
        <taxon>Peronosporaceae</taxon>
        <taxon>Phytophthora</taxon>
    </lineage>
</organism>
<name>A0A8J5IX37_9STRA</name>
<comment type="caution">
    <text evidence="2">The sequence shown here is derived from an EMBL/GenBank/DDBJ whole genome shotgun (WGS) entry which is preliminary data.</text>
</comment>
<dbReference type="EMBL" id="JAENGY010002643">
    <property type="protein sequence ID" value="KAG6943632.1"/>
    <property type="molecule type" value="Genomic_DNA"/>
</dbReference>
<accession>A0A8J5IX37</accession>
<feature type="compositionally biased region" description="Basic and acidic residues" evidence="1">
    <location>
        <begin position="172"/>
        <end position="181"/>
    </location>
</feature>
<dbReference type="AlphaFoldDB" id="A0A8J5IX37"/>
<protein>
    <recommendedName>
        <fullName evidence="4">Integrase catalytic domain-containing protein</fullName>
    </recommendedName>
</protein>
<gene>
    <name evidence="2" type="ORF">JG688_00017512</name>
</gene>
<feature type="region of interest" description="Disordered" evidence="1">
    <location>
        <begin position="160"/>
        <end position="181"/>
    </location>
</feature>
<evidence type="ECO:0000313" key="2">
    <source>
        <dbReference type="EMBL" id="KAG6943632.1"/>
    </source>
</evidence>